<gene>
    <name evidence="4" type="ORF">LK09_16865</name>
</gene>
<keyword evidence="5" id="KW-1185">Reference proteome</keyword>
<feature type="signal peptide" evidence="2">
    <location>
        <begin position="1"/>
        <end position="29"/>
    </location>
</feature>
<evidence type="ECO:0000313" key="5">
    <source>
        <dbReference type="Proteomes" id="UP000031030"/>
    </source>
</evidence>
<feature type="chain" id="PRO_5002085232" description="DUF5979 domain-containing protein" evidence="2">
    <location>
        <begin position="30"/>
        <end position="2737"/>
    </location>
</feature>
<dbReference type="Pfam" id="PF19407">
    <property type="entry name" value="DUF5979"/>
    <property type="match status" value="7"/>
</dbReference>
<name>A0A0B2A2H2_9MICO</name>
<feature type="domain" description="DUF5979" evidence="3">
    <location>
        <begin position="2149"/>
        <end position="2259"/>
    </location>
</feature>
<feature type="transmembrane region" description="Helical" evidence="1">
    <location>
        <begin position="2707"/>
        <end position="2729"/>
    </location>
</feature>
<reference evidence="4 5" key="1">
    <citation type="submission" date="2014-11" db="EMBL/GenBank/DDBJ databases">
        <title>Genome sequence of Microbacterium mangrovi MUSC 115(T).</title>
        <authorList>
            <person name="Lee L.-H."/>
        </authorList>
    </citation>
    <scope>NUCLEOTIDE SEQUENCE [LARGE SCALE GENOMIC DNA]</scope>
    <source>
        <strain evidence="4 5">MUSC 115</strain>
    </source>
</reference>
<feature type="domain" description="DUF5979" evidence="3">
    <location>
        <begin position="2592"/>
        <end position="2695"/>
    </location>
</feature>
<dbReference type="InterPro" id="IPR046022">
    <property type="entry name" value="DUF5979"/>
</dbReference>
<dbReference type="Proteomes" id="UP000031030">
    <property type="component" value="Unassembled WGS sequence"/>
</dbReference>
<keyword evidence="2" id="KW-0732">Signal</keyword>
<feature type="domain" description="DUF5979" evidence="3">
    <location>
        <begin position="2372"/>
        <end position="2484"/>
    </location>
</feature>
<dbReference type="OrthoDB" id="3751233at2"/>
<sequence length="2737" mass="283912">MKKWFAAFAALTVAVVTLAVMTPPQSASAALAQDAAFGITKSVVGNQTTFQPGDTFQYRITVSCSSTTTGGCINATVADELPAPLVLNPAANPQVTASLSPAGPVDVAYAGTTGFTVTPNETWTYNGASKTGMIAGHQLVITVSVKVPNDVPGTYNGQKITNTAVANADNAPSKNATADVTLSVPTTLAAGISKNASVSTIPAVPGKPVDWTVSPTNNSNQNVDTIVVQDPVDLAHPPTNLQYLDFTGADVTPPPTTTSTDIEYSVNGVWTTTKPVAPDTADGVRVTFHGTYAPGASGDIVVHSVTNDQVTGIPDGQTVSIRNDASAVVQNNGASSDPATDSATVHLSANAPDVSITKSFDDTTLLSGQSATASVKATVGAQDVESLTINEPTDGEPGFAEQGVTFTGFGAGLAWPVAATKATITYDYTDCASTTASTTTKDTLPDPQSGCTVDGFSVTYESPGTDGIQSGSYALLPIQITANTVITKKSSTNFVDTAVTNTDGQSGTADTKASFTISPLTVDTQVTKKITPTQIYGEPGTTATISLTGKVSDDSTVGSNYLIISDPSNPRTDSSGFWDQFTADYVQTDVPNCSVLTVNYFSKSEGTFEPLPGAQNIAGPQQNLKVTVPSDIQDDIGGIQFIFTPSTAAGCPKVLPPGFNVTPSIGVETTQTNDAPISVDNGVCSKVANPSAVRSPQTDCAEASIDIVPLEGGNGPQFVNKAWTQPSVPSLTGDDRTTRIGWSTQGLKLKSMAITDPSTQGELDDVATSVFDAWNLKRIEPITPADDPLIAQDVISQVSLYENGAWVDVTAAACANGCTGQFGGYTLSGAEQTTATGVRFVYSERTPGAGIGSSYGFDRPLNLTWTLRDTLRSNPSQYVLGTLHPYTYNSGQQGVVDNTVAATGTTPAGSDFTSTAHDEITILDSPVNVDIAKTFDQTQLGLPQEGTAQSDYPLISSTITATNDTAGNISSMVITDPSPGQADPTAFDSLNLYSIDTITPPPGATANDTIVTLTGGPNAGTYTLAAAEALTPTQLATVTGIEVAFGTPTGSPIIVTKAQGVLGLTWQLRATYRTSGDPMQPTAGNAVDNEAHVQVDSPARIPCTDNPSEFCSSGTDDATASFNIVDANYTVATFKGINPTSMYEDVTPPNYTSTLISQPNGNARTVLMTTTDDTPTFWNTMDYTGSRMIVPAPINQVRMDVLVSDPAGGKTITWNVVAGKLVASCNGTPVTQTAACWTTGEWIDTTPGSTVTFALPAGVTAAQVVGLRYGARELVDGAPVQWEKPYNPRITYSLSTTRREYTRSDPTLLVGTDRPDLQPNPGETDRGVISNTVRTHGDAQFGPNQTFTDDAAATATTLVKHLVNSIKVTKTRGSAGLLDANGSIPYVFTVKNTGQWDMTGLTVTDQITPLVDGQSPVIEPTPAAYTFTLTGPNGETGDTTGFAAHLDEATGVITVTTPADFVFLHGWTLKVNAPLLFRPGLDPNTVIHNTVTTTSDRLFETCQSTSTDLQPKPDTHNVADCAADTTVAPAASSVVSMKKWVKGDEAGDPNASPVPDDLGVLNVSNTGSAACSKLEAKVFQDGYYTYPCAPITRPGGEETWKLEFTNSGNANARVIAAVDTLPAVGDQGVIVHSGRGSQFAVSLVGKVFANLDPGATLTSFFSTKVLSQDCNENAIRVYTDKTAADPACDFGWTPFDASTPESALTGARSVQFVVTYPDDPGTAGLAPGDTLAIRFDTRTPSVLPKESAVPSGQPVAYNSFAAASRTVATVSQDEHGELPAEPQRVGVATATGQLQMKKIVDAPDFSSPIDLPTSYPMLVTCTSDDQPVTLVFADGSDASRPSVPADGSVFVYDNTTGPVNLPLFAQCTMIEDPKVPGVTVKIDPDTALTADRDLSTNDQVNHPYVGTPDESRFTVTNTYTAGGFTVSKAVDNGGAVNQDGTPIVYDRTYTFTASCTYLGQEAVPVADRTFTLHDGDSKAFTGIPTGAECTVTETGNGGAGSTDITLTTGGDTSKTTGSSTQFTVGDGDATITTAAFTNRYTVGSVAIHKVIDGDGADPWGAGPFTFRTVCTLDGVTPTTTVYDDTFTLTPPDDLTKTIDDLPTGASCTTTETVAGGATAHEVTPQSVTVGDGDTQTFTATNTFRLGGLDVHKVRDGAGADAWGTGPYTVSLTCTFNGKTIPAADIPGGATRTLALVGNWTASYSGLPVGAKCWLAETDQGFATTTAITDAAGHPVDADHPVTITDDEQPLQLTVTNTFDVGRIRVDKIVTGGSANLHENDTFEVTAACTYDGKPIDVPGGAVRELHVGTPVVYDDLPVGAECTITETGNSGANDVTFTPADPDNPDQAVVPVTENGETAHVLVDNVYTVGGFTVTKKVASDAVNQDGDPIFYDQKFTFHATCTYRDESMLDETFRLMDGQSESFDDLPTGADCTVAEIGTGGAGSTTVVLTQQGKPEVSGDGSVDFSIGTGDASITTARFTNHMTVGSLQLQKVVDGDGAKLWGAGPFTMHVACVLLGADPNVVYDGDVVLGGENPLTATIPNLPTRAECHVKETDAAGAQASTVDPKLVTIGDGTTVTVTATNTFTVGQIVVTKKVAGDGASDHTGDTFKISLMCVWNGVQIDIPGGDERTLTVAQPVTYSGLPTGADCTVTETDAAGAAGVSMTPASPDNPQTASVVVGDGTEVQVVVTNTFDATPVLPVTGGDATVWLIAGGIGLVLIGGGTVLLITTRRRRRA</sequence>
<organism evidence="4 5">
    <name type="scientific">Microbacterium mangrovi</name>
    <dbReference type="NCBI Taxonomy" id="1348253"/>
    <lineage>
        <taxon>Bacteria</taxon>
        <taxon>Bacillati</taxon>
        <taxon>Actinomycetota</taxon>
        <taxon>Actinomycetes</taxon>
        <taxon>Micrococcales</taxon>
        <taxon>Microbacteriaceae</taxon>
        <taxon>Microbacterium</taxon>
    </lineage>
</organism>
<feature type="domain" description="DUF5979" evidence="3">
    <location>
        <begin position="2046"/>
        <end position="2143"/>
    </location>
</feature>
<feature type="domain" description="DUF5979" evidence="3">
    <location>
        <begin position="1924"/>
        <end position="2041"/>
    </location>
</feature>
<evidence type="ECO:0000256" key="1">
    <source>
        <dbReference type="SAM" id="Phobius"/>
    </source>
</evidence>
<evidence type="ECO:0000256" key="2">
    <source>
        <dbReference type="SAM" id="SignalP"/>
    </source>
</evidence>
<keyword evidence="1" id="KW-0472">Membrane</keyword>
<proteinExistence type="predicted"/>
<keyword evidence="1" id="KW-0812">Transmembrane</keyword>
<accession>A0A0B2A2H2</accession>
<feature type="domain" description="DUF5979" evidence="3">
    <location>
        <begin position="2264"/>
        <end position="2368"/>
    </location>
</feature>
<dbReference type="EMBL" id="JTDK01000017">
    <property type="protein sequence ID" value="KHK96024.1"/>
    <property type="molecule type" value="Genomic_DNA"/>
</dbReference>
<evidence type="ECO:0000259" key="3">
    <source>
        <dbReference type="Pfam" id="PF19407"/>
    </source>
</evidence>
<protein>
    <recommendedName>
        <fullName evidence="3">DUF5979 domain-containing protein</fullName>
    </recommendedName>
</protein>
<keyword evidence="1" id="KW-1133">Transmembrane helix</keyword>
<dbReference type="Gene3D" id="2.60.40.1140">
    <property type="entry name" value="Collagen-binding surface protein Cna, B-type domain"/>
    <property type="match status" value="2"/>
</dbReference>
<comment type="caution">
    <text evidence="4">The sequence shown here is derived from an EMBL/GenBank/DDBJ whole genome shotgun (WGS) entry which is preliminary data.</text>
</comment>
<dbReference type="STRING" id="1348253.LK09_16865"/>
<feature type="domain" description="DUF5979" evidence="3">
    <location>
        <begin position="2489"/>
        <end position="2587"/>
    </location>
</feature>
<evidence type="ECO:0000313" key="4">
    <source>
        <dbReference type="EMBL" id="KHK96024.1"/>
    </source>
</evidence>
<dbReference type="NCBIfam" id="TIGR01167">
    <property type="entry name" value="LPXTG_anchor"/>
    <property type="match status" value="1"/>
</dbReference>